<dbReference type="EMBL" id="CAKKLH010000057">
    <property type="protein sequence ID" value="CAH0101343.1"/>
    <property type="molecule type" value="Genomic_DNA"/>
</dbReference>
<name>A0A8J2RKI6_9CRUS</name>
<keyword evidence="1" id="KW-0732">Signal</keyword>
<dbReference type="AlphaFoldDB" id="A0A8J2RKI6"/>
<accession>A0A8J2RKI6</accession>
<reference evidence="2" key="1">
    <citation type="submission" date="2021-11" db="EMBL/GenBank/DDBJ databases">
        <authorList>
            <person name="Schell T."/>
        </authorList>
    </citation>
    <scope>NUCLEOTIDE SEQUENCE</scope>
    <source>
        <strain evidence="2">M5</strain>
    </source>
</reference>
<keyword evidence="3" id="KW-1185">Reference proteome</keyword>
<proteinExistence type="predicted"/>
<evidence type="ECO:0000313" key="2">
    <source>
        <dbReference type="EMBL" id="CAH0101343.1"/>
    </source>
</evidence>
<sequence>MINFKCILVKSVFLLFLFSLAMSKEIQQKVIDKDGRFLRMIPDDSHRVVETNSNLTLNCIYVFQDQNENFNHKNLSWRWELPSFLTKYPQLMKTEERCSSKKVERINNTEIS</sequence>
<protein>
    <submittedName>
        <fullName evidence="2">Uncharacterized protein</fullName>
    </submittedName>
</protein>
<dbReference type="Proteomes" id="UP000789390">
    <property type="component" value="Unassembled WGS sequence"/>
</dbReference>
<evidence type="ECO:0000313" key="3">
    <source>
        <dbReference type="Proteomes" id="UP000789390"/>
    </source>
</evidence>
<comment type="caution">
    <text evidence="2">The sequence shown here is derived from an EMBL/GenBank/DDBJ whole genome shotgun (WGS) entry which is preliminary data.</text>
</comment>
<organism evidence="2 3">
    <name type="scientific">Daphnia galeata</name>
    <dbReference type="NCBI Taxonomy" id="27404"/>
    <lineage>
        <taxon>Eukaryota</taxon>
        <taxon>Metazoa</taxon>
        <taxon>Ecdysozoa</taxon>
        <taxon>Arthropoda</taxon>
        <taxon>Crustacea</taxon>
        <taxon>Branchiopoda</taxon>
        <taxon>Diplostraca</taxon>
        <taxon>Cladocera</taxon>
        <taxon>Anomopoda</taxon>
        <taxon>Daphniidae</taxon>
        <taxon>Daphnia</taxon>
    </lineage>
</organism>
<gene>
    <name evidence="2" type="ORF">DGAL_LOCUS3673</name>
</gene>
<evidence type="ECO:0000256" key="1">
    <source>
        <dbReference type="SAM" id="SignalP"/>
    </source>
</evidence>
<feature type="signal peptide" evidence="1">
    <location>
        <begin position="1"/>
        <end position="23"/>
    </location>
</feature>
<feature type="chain" id="PRO_5035172544" evidence="1">
    <location>
        <begin position="24"/>
        <end position="112"/>
    </location>
</feature>